<dbReference type="Gene3D" id="1.10.260.40">
    <property type="entry name" value="lambda repressor-like DNA-binding domains"/>
    <property type="match status" value="1"/>
</dbReference>
<protein>
    <submittedName>
        <fullName evidence="3">Helix-turn-helix domain-containing protein</fullName>
    </submittedName>
</protein>
<keyword evidence="4" id="KW-1185">Reference proteome</keyword>
<dbReference type="STRING" id="115433.SAMN05421835_108199"/>
<dbReference type="CDD" id="cd00093">
    <property type="entry name" value="HTH_XRE"/>
    <property type="match status" value="1"/>
</dbReference>
<feature type="region of interest" description="Disordered" evidence="1">
    <location>
        <begin position="91"/>
        <end position="115"/>
    </location>
</feature>
<evidence type="ECO:0000259" key="2">
    <source>
        <dbReference type="PROSITE" id="PS50943"/>
    </source>
</evidence>
<dbReference type="AlphaFoldDB" id="A0A1I3U2F1"/>
<dbReference type="GO" id="GO:0003677">
    <property type="term" value="F:DNA binding"/>
    <property type="evidence" value="ECO:0007669"/>
    <property type="project" value="InterPro"/>
</dbReference>
<feature type="compositionally biased region" description="Basic residues" evidence="1">
    <location>
        <begin position="103"/>
        <end position="115"/>
    </location>
</feature>
<dbReference type="OrthoDB" id="3175672at2"/>
<evidence type="ECO:0000256" key="1">
    <source>
        <dbReference type="SAM" id="MobiDB-lite"/>
    </source>
</evidence>
<dbReference type="Proteomes" id="UP000199025">
    <property type="component" value="Unassembled WGS sequence"/>
</dbReference>
<dbReference type="PROSITE" id="PS50943">
    <property type="entry name" value="HTH_CROC1"/>
    <property type="match status" value="1"/>
</dbReference>
<dbReference type="SUPFAM" id="SSF47413">
    <property type="entry name" value="lambda repressor-like DNA-binding domains"/>
    <property type="match status" value="1"/>
</dbReference>
<dbReference type="InterPro" id="IPR001387">
    <property type="entry name" value="Cro/C1-type_HTH"/>
</dbReference>
<dbReference type="InterPro" id="IPR010982">
    <property type="entry name" value="Lambda_DNA-bd_dom_sf"/>
</dbReference>
<dbReference type="SMART" id="SM00530">
    <property type="entry name" value="HTH_XRE"/>
    <property type="match status" value="1"/>
</dbReference>
<accession>A0A1I3U2F1</accession>
<dbReference type="RefSeq" id="WP_091508228.1">
    <property type="nucleotide sequence ID" value="NZ_FORP01000008.1"/>
</dbReference>
<name>A0A1I3U2F1_9PSEU</name>
<evidence type="ECO:0000313" key="4">
    <source>
        <dbReference type="Proteomes" id="UP000199025"/>
    </source>
</evidence>
<feature type="domain" description="HTH cro/C1-type" evidence="2">
    <location>
        <begin position="37"/>
        <end position="95"/>
    </location>
</feature>
<gene>
    <name evidence="3" type="ORF">SAMN05421835_108199</name>
</gene>
<reference evidence="3 4" key="1">
    <citation type="submission" date="2016-10" db="EMBL/GenBank/DDBJ databases">
        <authorList>
            <person name="de Groot N.N."/>
        </authorList>
    </citation>
    <scope>NUCLEOTIDE SEQUENCE [LARGE SCALE GENOMIC DNA]</scope>
    <source>
        <strain evidence="3 4">DSM 44468</strain>
    </source>
</reference>
<dbReference type="Pfam" id="PF13560">
    <property type="entry name" value="HTH_31"/>
    <property type="match status" value="1"/>
</dbReference>
<organism evidence="3 4">
    <name type="scientific">Amycolatopsis sacchari</name>
    <dbReference type="NCBI Taxonomy" id="115433"/>
    <lineage>
        <taxon>Bacteria</taxon>
        <taxon>Bacillati</taxon>
        <taxon>Actinomycetota</taxon>
        <taxon>Actinomycetes</taxon>
        <taxon>Pseudonocardiales</taxon>
        <taxon>Pseudonocardiaceae</taxon>
        <taxon>Amycolatopsis</taxon>
    </lineage>
</organism>
<proteinExistence type="predicted"/>
<sequence length="115" mass="12706">MILSVSSTLEQLDLTAVPPAAEKPPVNEFLGALGTRLREFRQERDLTLQELEELTQVPWSMIGAIERGQQNTGITTIARLVNGLGVGFQALMDGLPEPPPPKPRQRRGPRVPRSR</sequence>
<evidence type="ECO:0000313" key="3">
    <source>
        <dbReference type="EMBL" id="SFJ76923.1"/>
    </source>
</evidence>
<dbReference type="EMBL" id="FORP01000008">
    <property type="protein sequence ID" value="SFJ76923.1"/>
    <property type="molecule type" value="Genomic_DNA"/>
</dbReference>